<organism evidence="1 2">
    <name type="scientific">Streptomyces javensis</name>
    <dbReference type="NCBI Taxonomy" id="114698"/>
    <lineage>
        <taxon>Bacteria</taxon>
        <taxon>Bacillati</taxon>
        <taxon>Actinomycetota</taxon>
        <taxon>Actinomycetes</taxon>
        <taxon>Kitasatosporales</taxon>
        <taxon>Streptomycetaceae</taxon>
        <taxon>Streptomyces</taxon>
        <taxon>Streptomyces violaceusniger group</taxon>
    </lineage>
</organism>
<protein>
    <submittedName>
        <fullName evidence="1">Uncharacterized protein</fullName>
    </submittedName>
</protein>
<dbReference type="EMBL" id="JAEEAQ010000040">
    <property type="protein sequence ID" value="MBI0312704.1"/>
    <property type="molecule type" value="Genomic_DNA"/>
</dbReference>
<keyword evidence="2" id="KW-1185">Reference proteome</keyword>
<sequence length="131" mass="14482">MRTHVTFDNGSTARTIYWKDVSTALYRFGDDTIAVKPGYFGMPDRLAVTISLGRPGDTSGYRLTGLHIGDWFLTGTVMCTGYDFTPHPHPHTPTKFPLADITDPAARRDAADHLSGIANHFHSTFAPTSKW</sequence>
<comment type="caution">
    <text evidence="1">The sequence shown here is derived from an EMBL/GenBank/DDBJ whole genome shotgun (WGS) entry which is preliminary data.</text>
</comment>
<reference evidence="1 2" key="1">
    <citation type="submission" date="2020-12" db="EMBL/GenBank/DDBJ databases">
        <authorList>
            <person name="Kusuma A.B."/>
            <person name="Nouioui I."/>
            <person name="Goodfellow M."/>
        </authorList>
    </citation>
    <scope>NUCLEOTIDE SEQUENCE [LARGE SCALE GENOMIC DNA]</scope>
    <source>
        <strain evidence="1 2">DSM 41764</strain>
    </source>
</reference>
<evidence type="ECO:0000313" key="1">
    <source>
        <dbReference type="EMBL" id="MBI0312704.1"/>
    </source>
</evidence>
<evidence type="ECO:0000313" key="2">
    <source>
        <dbReference type="Proteomes" id="UP000638849"/>
    </source>
</evidence>
<dbReference type="Proteomes" id="UP000638849">
    <property type="component" value="Unassembled WGS sequence"/>
</dbReference>
<proteinExistence type="predicted"/>
<name>A0ABS0R5P8_9ACTN</name>
<gene>
    <name evidence="1" type="ORF">JBF12_06785</name>
</gene>
<dbReference type="RefSeq" id="WP_198275928.1">
    <property type="nucleotide sequence ID" value="NZ_BAAAIF010000018.1"/>
</dbReference>
<accession>A0ABS0R5P8</accession>